<feature type="transmembrane region" description="Helical" evidence="1">
    <location>
        <begin position="64"/>
        <end position="84"/>
    </location>
</feature>
<comment type="caution">
    <text evidence="3">The sequence shown here is derived from an EMBL/GenBank/DDBJ whole genome shotgun (WGS) entry which is preliminary data.</text>
</comment>
<organism evidence="3 4">
    <name type="scientific">Candidatus Dojkabacteria bacterium CG_4_10_14_0_2_um_filter_Dojkabacteria_WS6_41_15</name>
    <dbReference type="NCBI Taxonomy" id="2014249"/>
    <lineage>
        <taxon>Bacteria</taxon>
        <taxon>Candidatus Dojkabacteria</taxon>
    </lineage>
</organism>
<keyword evidence="1" id="KW-0812">Transmembrane</keyword>
<dbReference type="InterPro" id="IPR054331">
    <property type="entry name" value="LiaF_TM"/>
</dbReference>
<keyword evidence="1" id="KW-0472">Membrane</keyword>
<dbReference type="Proteomes" id="UP000228952">
    <property type="component" value="Unassembled WGS sequence"/>
</dbReference>
<dbReference type="AlphaFoldDB" id="A0A2M7W1X0"/>
<proteinExistence type="predicted"/>
<reference evidence="4" key="1">
    <citation type="submission" date="2017-09" db="EMBL/GenBank/DDBJ databases">
        <title>Depth-based differentiation of microbial function through sediment-hosted aquifers and enrichment of novel symbionts in the deep terrestrial subsurface.</title>
        <authorList>
            <person name="Probst A.J."/>
            <person name="Ladd B."/>
            <person name="Jarett J.K."/>
            <person name="Geller-Mcgrath D.E."/>
            <person name="Sieber C.M.K."/>
            <person name="Emerson J.B."/>
            <person name="Anantharaman K."/>
            <person name="Thomas B.C."/>
            <person name="Malmstrom R."/>
            <person name="Stieglmeier M."/>
            <person name="Klingl A."/>
            <person name="Woyke T."/>
            <person name="Ryan C.M."/>
            <person name="Banfield J.F."/>
        </authorList>
    </citation>
    <scope>NUCLEOTIDE SEQUENCE [LARGE SCALE GENOMIC DNA]</scope>
</reference>
<name>A0A2M7W1X0_9BACT</name>
<protein>
    <recommendedName>
        <fullName evidence="2">LiaF transmembrane domain-containing protein</fullName>
    </recommendedName>
</protein>
<evidence type="ECO:0000313" key="3">
    <source>
        <dbReference type="EMBL" id="PJA13846.1"/>
    </source>
</evidence>
<evidence type="ECO:0000256" key="1">
    <source>
        <dbReference type="SAM" id="Phobius"/>
    </source>
</evidence>
<keyword evidence="1" id="KW-1133">Transmembrane helix</keyword>
<gene>
    <name evidence="3" type="ORF">COX64_02810</name>
</gene>
<feature type="transmembrane region" description="Helical" evidence="1">
    <location>
        <begin position="31"/>
        <end position="52"/>
    </location>
</feature>
<dbReference type="EMBL" id="PFQB01000074">
    <property type="protein sequence ID" value="PJA13846.1"/>
    <property type="molecule type" value="Genomic_DNA"/>
</dbReference>
<sequence length="315" mass="34091">MDNKRADTFSFGLFVLFIGVLSLLANSGILTWAFLLDLLITYWPILIIVAGIKLVGDAQLKTRYFGIILDFILFACIILAAVFAKDQILIHQTTQPERIVAKSVVRSQYPVATTKEYILNFGAADLTVSDQTTLNQYALVSGPENCTVTTNNDRNDTTASITIKNSPMKEFLRFSNLRNPQRYSIELGVTELPASIDLTLGASKGKLLLEQTMLSKLSTTVGAGYLDITLSGNSITRNINLEVGAGKTTLRLIGETNVRVNYTIGAGNVTVNSPALKQIKQLGGLGTEGEYDVSPNPQIIINTSVGAGAVDIILE</sequence>
<feature type="domain" description="LiaF transmembrane" evidence="2">
    <location>
        <begin position="11"/>
        <end position="81"/>
    </location>
</feature>
<accession>A0A2M7W1X0</accession>
<evidence type="ECO:0000259" key="2">
    <source>
        <dbReference type="Pfam" id="PF22570"/>
    </source>
</evidence>
<feature type="transmembrane region" description="Helical" evidence="1">
    <location>
        <begin position="7"/>
        <end position="25"/>
    </location>
</feature>
<dbReference type="Pfam" id="PF22570">
    <property type="entry name" value="LiaF-TM"/>
    <property type="match status" value="1"/>
</dbReference>
<evidence type="ECO:0000313" key="4">
    <source>
        <dbReference type="Proteomes" id="UP000228952"/>
    </source>
</evidence>